<keyword evidence="15" id="KW-1185">Reference proteome</keyword>
<dbReference type="GO" id="GO:0000407">
    <property type="term" value="C:phagophore assembly site"/>
    <property type="evidence" value="ECO:0007669"/>
    <property type="project" value="UniProtKB-SubCell"/>
</dbReference>
<evidence type="ECO:0000313" key="15">
    <source>
        <dbReference type="Proteomes" id="UP001218188"/>
    </source>
</evidence>
<dbReference type="GO" id="GO:0000423">
    <property type="term" value="P:mitophagy"/>
    <property type="evidence" value="ECO:0007669"/>
    <property type="project" value="TreeGrafter"/>
</dbReference>
<dbReference type="GO" id="GO:0015031">
    <property type="term" value="P:protein transport"/>
    <property type="evidence" value="ECO:0007669"/>
    <property type="project" value="UniProtKB-KW"/>
</dbReference>
<name>A0AAD6WSL7_9AGAR</name>
<evidence type="ECO:0000256" key="4">
    <source>
        <dbReference type="ARBA" id="ARBA00022490"/>
    </source>
</evidence>
<dbReference type="EMBL" id="JARJCM010000182">
    <property type="protein sequence ID" value="KAJ7023797.1"/>
    <property type="molecule type" value="Genomic_DNA"/>
</dbReference>
<evidence type="ECO:0000256" key="11">
    <source>
        <dbReference type="RuleBase" id="RU363115"/>
    </source>
</evidence>
<evidence type="ECO:0000256" key="6">
    <source>
        <dbReference type="ARBA" id="ARBA00022801"/>
    </source>
</evidence>
<dbReference type="GO" id="GO:0016485">
    <property type="term" value="P:protein processing"/>
    <property type="evidence" value="ECO:0007669"/>
    <property type="project" value="TreeGrafter"/>
</dbReference>
<accession>A0AAD6WSL7</accession>
<dbReference type="GO" id="GO:0019786">
    <property type="term" value="F:protein-phosphatidylethanolamide deconjugating activity"/>
    <property type="evidence" value="ECO:0007669"/>
    <property type="project" value="InterPro"/>
</dbReference>
<feature type="compositionally biased region" description="Low complexity" evidence="12">
    <location>
        <begin position="260"/>
        <end position="275"/>
    </location>
</feature>
<evidence type="ECO:0000259" key="13">
    <source>
        <dbReference type="Pfam" id="PF03416"/>
    </source>
</evidence>
<keyword evidence="3" id="KW-0813">Transport</keyword>
<evidence type="ECO:0000256" key="2">
    <source>
        <dbReference type="ARBA" id="ARBA00010958"/>
    </source>
</evidence>
<dbReference type="GO" id="GO:0034727">
    <property type="term" value="P:piecemeal microautophagy of the nucleus"/>
    <property type="evidence" value="ECO:0007669"/>
    <property type="project" value="TreeGrafter"/>
</dbReference>
<protein>
    <recommendedName>
        <fullName evidence="11">Cysteine protease</fullName>
        <ecNumber evidence="11">3.4.22.-</ecNumber>
    </recommendedName>
</protein>
<keyword evidence="5 11" id="KW-0645">Protease</keyword>
<proteinExistence type="inferred from homology"/>
<comment type="catalytic activity">
    <reaction evidence="10">
        <text>[protein]-C-terminal L-amino acid-glycyl-phosphatidylethanolamide + H2O = [protein]-C-terminal L-amino acid-glycine + a 1,2-diacyl-sn-glycero-3-phosphoethanolamine</text>
        <dbReference type="Rhea" id="RHEA:67548"/>
        <dbReference type="Rhea" id="RHEA-COMP:17323"/>
        <dbReference type="Rhea" id="RHEA-COMP:17324"/>
        <dbReference type="ChEBI" id="CHEBI:15377"/>
        <dbReference type="ChEBI" id="CHEBI:64612"/>
        <dbReference type="ChEBI" id="CHEBI:172940"/>
        <dbReference type="ChEBI" id="CHEBI:172941"/>
    </reaction>
    <physiologicalReaction direction="left-to-right" evidence="10">
        <dbReference type="Rhea" id="RHEA:67549"/>
    </physiologicalReaction>
</comment>
<gene>
    <name evidence="14" type="ORF">C8F04DRAFT_1304370</name>
</gene>
<dbReference type="AlphaFoldDB" id="A0AAD6WSL7"/>
<comment type="caution">
    <text evidence="14">The sequence shown here is derived from an EMBL/GenBank/DDBJ whole genome shotgun (WGS) entry which is preliminary data.</text>
</comment>
<dbReference type="SUPFAM" id="SSF54001">
    <property type="entry name" value="Cysteine proteinases"/>
    <property type="match status" value="1"/>
</dbReference>
<keyword evidence="6 11" id="KW-0378">Hydrolase</keyword>
<comment type="function">
    <text evidence="11">Required for selective autophagic degradation of the nucleus (nucleophagy) as well as for mitophagy which contributes to regulate mitochondrial quantity and quality by eliminating the mitochondria to a basal level to fulfill cellular energy requirements and preventing excess ROS production.</text>
</comment>
<evidence type="ECO:0000256" key="12">
    <source>
        <dbReference type="SAM" id="MobiDB-lite"/>
    </source>
</evidence>
<feature type="domain" description="Peptidase C54 catalytic" evidence="13">
    <location>
        <begin position="191"/>
        <end position="236"/>
    </location>
</feature>
<evidence type="ECO:0000256" key="1">
    <source>
        <dbReference type="ARBA" id="ARBA00004329"/>
    </source>
</evidence>
<dbReference type="InterPro" id="IPR038765">
    <property type="entry name" value="Papain-like_cys_pep_sf"/>
</dbReference>
<keyword evidence="8" id="KW-0653">Protein transport</keyword>
<evidence type="ECO:0000256" key="8">
    <source>
        <dbReference type="ARBA" id="ARBA00022927"/>
    </source>
</evidence>
<dbReference type="GO" id="GO:0000045">
    <property type="term" value="P:autophagosome assembly"/>
    <property type="evidence" value="ECO:0007669"/>
    <property type="project" value="TreeGrafter"/>
</dbReference>
<dbReference type="PANTHER" id="PTHR22624">
    <property type="entry name" value="CYSTEINE PROTEASE ATG4"/>
    <property type="match status" value="1"/>
</dbReference>
<organism evidence="14 15">
    <name type="scientific">Mycena alexandri</name>
    <dbReference type="NCBI Taxonomy" id="1745969"/>
    <lineage>
        <taxon>Eukaryota</taxon>
        <taxon>Fungi</taxon>
        <taxon>Dikarya</taxon>
        <taxon>Basidiomycota</taxon>
        <taxon>Agaricomycotina</taxon>
        <taxon>Agaricomycetes</taxon>
        <taxon>Agaricomycetidae</taxon>
        <taxon>Agaricales</taxon>
        <taxon>Marasmiineae</taxon>
        <taxon>Mycenaceae</taxon>
        <taxon>Mycena</taxon>
    </lineage>
</organism>
<comment type="similarity">
    <text evidence="2 11">Belongs to the peptidase C54 family.</text>
</comment>
<evidence type="ECO:0000256" key="7">
    <source>
        <dbReference type="ARBA" id="ARBA00022807"/>
    </source>
</evidence>
<dbReference type="Proteomes" id="UP001218188">
    <property type="component" value="Unassembled WGS sequence"/>
</dbReference>
<feature type="compositionally biased region" description="Low complexity" evidence="12">
    <location>
        <begin position="136"/>
        <end position="166"/>
    </location>
</feature>
<evidence type="ECO:0000256" key="3">
    <source>
        <dbReference type="ARBA" id="ARBA00022448"/>
    </source>
</evidence>
<feature type="region of interest" description="Disordered" evidence="12">
    <location>
        <begin position="134"/>
        <end position="182"/>
    </location>
</feature>
<sequence>MSPNLEFTTLARRSSSNFALPERSSLADGTSSAITPANAYPARALSALNTRRARPTRAPPLVVPRRAGVHGMALAGKAAGKDVGMWSGPSAAAGTLRWNPRRRLPRLRPRSLATDGTFYQTDVFAASHSPACPVFSSSSNPSSSHGHGSVSSSSSHGHGRGPTSSSACSHGSGARGKEETKRWGSSAGFFTIKLLYTFPQSVGIEGGPPSPSYYFIGAQGDGLSSLDPHHSHPSVPLRPFLGEPHADDPLPRRPRHPALTTTVPSVPRRTPAVDQ</sequence>
<evidence type="ECO:0000256" key="10">
    <source>
        <dbReference type="ARBA" id="ARBA00029362"/>
    </source>
</evidence>
<dbReference type="GO" id="GO:0005634">
    <property type="term" value="C:nucleus"/>
    <property type="evidence" value="ECO:0007669"/>
    <property type="project" value="UniProtKB-SubCell"/>
</dbReference>
<dbReference type="GO" id="GO:0035973">
    <property type="term" value="P:aggrephagy"/>
    <property type="evidence" value="ECO:0007669"/>
    <property type="project" value="TreeGrafter"/>
</dbReference>
<evidence type="ECO:0000313" key="14">
    <source>
        <dbReference type="EMBL" id="KAJ7023797.1"/>
    </source>
</evidence>
<keyword evidence="7" id="KW-0788">Thiol protease</keyword>
<evidence type="ECO:0000256" key="9">
    <source>
        <dbReference type="ARBA" id="ARBA00023006"/>
    </source>
</evidence>
<dbReference type="Pfam" id="PF03416">
    <property type="entry name" value="Peptidase_C54"/>
    <property type="match status" value="1"/>
</dbReference>
<dbReference type="GO" id="GO:0004197">
    <property type="term" value="F:cysteine-type endopeptidase activity"/>
    <property type="evidence" value="ECO:0007669"/>
    <property type="project" value="TreeGrafter"/>
</dbReference>
<keyword evidence="9" id="KW-0072">Autophagy</keyword>
<dbReference type="EC" id="3.4.22.-" evidence="11"/>
<dbReference type="PANTHER" id="PTHR22624:SF49">
    <property type="entry name" value="CYSTEINE PROTEASE"/>
    <property type="match status" value="1"/>
</dbReference>
<evidence type="ECO:0000256" key="5">
    <source>
        <dbReference type="ARBA" id="ARBA00022670"/>
    </source>
</evidence>
<feature type="region of interest" description="Disordered" evidence="12">
    <location>
        <begin position="225"/>
        <end position="275"/>
    </location>
</feature>
<dbReference type="InterPro" id="IPR046792">
    <property type="entry name" value="Peptidase_C54_cat"/>
</dbReference>
<keyword evidence="4 11" id="KW-0963">Cytoplasm</keyword>
<keyword evidence="11" id="KW-0539">Nucleus</keyword>
<dbReference type="InterPro" id="IPR005078">
    <property type="entry name" value="Peptidase_C54"/>
</dbReference>
<reference evidence="14" key="1">
    <citation type="submission" date="2023-03" db="EMBL/GenBank/DDBJ databases">
        <title>Massive genome expansion in bonnet fungi (Mycena s.s.) driven by repeated elements and novel gene families across ecological guilds.</title>
        <authorList>
            <consortium name="Lawrence Berkeley National Laboratory"/>
            <person name="Harder C.B."/>
            <person name="Miyauchi S."/>
            <person name="Viragh M."/>
            <person name="Kuo A."/>
            <person name="Thoen E."/>
            <person name="Andreopoulos B."/>
            <person name="Lu D."/>
            <person name="Skrede I."/>
            <person name="Drula E."/>
            <person name="Henrissat B."/>
            <person name="Morin E."/>
            <person name="Kohler A."/>
            <person name="Barry K."/>
            <person name="LaButti K."/>
            <person name="Morin E."/>
            <person name="Salamov A."/>
            <person name="Lipzen A."/>
            <person name="Mereny Z."/>
            <person name="Hegedus B."/>
            <person name="Baldrian P."/>
            <person name="Stursova M."/>
            <person name="Weitz H."/>
            <person name="Taylor A."/>
            <person name="Grigoriev I.V."/>
            <person name="Nagy L.G."/>
            <person name="Martin F."/>
            <person name="Kauserud H."/>
        </authorList>
    </citation>
    <scope>NUCLEOTIDE SEQUENCE</scope>
    <source>
        <strain evidence="14">CBHHK200</strain>
    </source>
</reference>
<comment type="subcellular location">
    <subcellularLocation>
        <location evidence="11">Nucleus</location>
    </subcellularLocation>
    <subcellularLocation>
        <location evidence="11">Cytoplasm</location>
    </subcellularLocation>
    <subcellularLocation>
        <location evidence="1">Preautophagosomal structure</location>
    </subcellularLocation>
</comment>